<dbReference type="CDD" id="cd06262">
    <property type="entry name" value="metallo-hydrolase-like_MBL-fold"/>
    <property type="match status" value="1"/>
</dbReference>
<dbReference type="Pfam" id="PF13483">
    <property type="entry name" value="Lactamase_B_3"/>
    <property type="match status" value="1"/>
</dbReference>
<accession>A0A9W6GB23</accession>
<dbReference type="PANTHER" id="PTHR43546:SF3">
    <property type="entry name" value="UPF0173 METAL-DEPENDENT HYDROLASE MJ1163"/>
    <property type="match status" value="1"/>
</dbReference>
<comment type="caution">
    <text evidence="2">The sequence shown here is derived from an EMBL/GenBank/DDBJ whole genome shotgun (WGS) entry which is preliminary data.</text>
</comment>
<reference evidence="2" key="1">
    <citation type="submission" date="2022-12" db="EMBL/GenBank/DDBJ databases">
        <title>Reference genome sequencing for broad-spectrum identification of bacterial and archaeal isolates by mass spectrometry.</title>
        <authorList>
            <person name="Sekiguchi Y."/>
            <person name="Tourlousse D.M."/>
        </authorList>
    </citation>
    <scope>NUCLEOTIDE SEQUENCE</scope>
    <source>
        <strain evidence="2">LLR39Z86</strain>
    </source>
</reference>
<keyword evidence="3" id="KW-1185">Reference proteome</keyword>
<dbReference type="InterPro" id="IPR036866">
    <property type="entry name" value="RibonucZ/Hydroxyglut_hydro"/>
</dbReference>
<dbReference type="Gene3D" id="3.60.15.10">
    <property type="entry name" value="Ribonuclease Z/Hydroxyacylglutathione hydrolase-like"/>
    <property type="match status" value="1"/>
</dbReference>
<dbReference type="RefSeq" id="WP_270113825.1">
    <property type="nucleotide sequence ID" value="NZ_BAAAOL010000017.1"/>
</dbReference>
<dbReference type="Proteomes" id="UP001144313">
    <property type="component" value="Unassembled WGS sequence"/>
</dbReference>
<proteinExistence type="predicted"/>
<gene>
    <name evidence="2" type="ORF">GALLR39Z86_33530</name>
</gene>
<dbReference type="SMART" id="SM00849">
    <property type="entry name" value="Lactamase_B"/>
    <property type="match status" value="1"/>
</dbReference>
<organism evidence="2 3">
    <name type="scientific">Glycomyces algeriensis</name>
    <dbReference type="NCBI Taxonomy" id="256037"/>
    <lineage>
        <taxon>Bacteria</taxon>
        <taxon>Bacillati</taxon>
        <taxon>Actinomycetota</taxon>
        <taxon>Actinomycetes</taxon>
        <taxon>Glycomycetales</taxon>
        <taxon>Glycomycetaceae</taxon>
        <taxon>Glycomyces</taxon>
    </lineage>
</organism>
<dbReference type="PANTHER" id="PTHR43546">
    <property type="entry name" value="UPF0173 METAL-DEPENDENT HYDROLASE MJ1163-RELATED"/>
    <property type="match status" value="1"/>
</dbReference>
<dbReference type="AlphaFoldDB" id="A0A9W6GB23"/>
<evidence type="ECO:0000313" key="2">
    <source>
        <dbReference type="EMBL" id="GLI43503.1"/>
    </source>
</evidence>
<evidence type="ECO:0000259" key="1">
    <source>
        <dbReference type="SMART" id="SM00849"/>
    </source>
</evidence>
<protein>
    <submittedName>
        <fullName evidence="2">MBL fold metallo-hydrolase</fullName>
    </submittedName>
</protein>
<name>A0A9W6GB23_9ACTN</name>
<evidence type="ECO:0000313" key="3">
    <source>
        <dbReference type="Proteomes" id="UP001144313"/>
    </source>
</evidence>
<dbReference type="InterPro" id="IPR001279">
    <property type="entry name" value="Metallo-B-lactamas"/>
</dbReference>
<dbReference type="EMBL" id="BSDT01000001">
    <property type="protein sequence ID" value="GLI43503.1"/>
    <property type="molecule type" value="Genomic_DNA"/>
</dbReference>
<sequence length="277" mass="30008">MTSEVTVRWLGTNAWEVTGNGATVLVDPYVSRTYTGATKPGQFDPETPIAIDEAAIDEHIGAADSILITHAHFDHIADVPYVAERTGATVLGTETHLNLLRAMGAPAEQLSLVAGGELYQFEGYAVEVFRSSHGVTGKHKSLLFPGTRPGEAPRKPEKIKDLVEGGSLAYLVDFGGVSLYFNAVPSFHEQEVAGIRPTVLFMQGANRNYPDYEERLFAAVGSPPYVIPTHWDDYEEPLNEPAVDLFGGAALGEQVALHSPDSQFVLLDHLESFTIEG</sequence>
<dbReference type="SUPFAM" id="SSF56281">
    <property type="entry name" value="Metallo-hydrolase/oxidoreductase"/>
    <property type="match status" value="1"/>
</dbReference>
<dbReference type="InterPro" id="IPR050114">
    <property type="entry name" value="UPF0173_UPF0282_UlaG_hydrolase"/>
</dbReference>
<feature type="domain" description="Metallo-beta-lactamase" evidence="1">
    <location>
        <begin position="11"/>
        <end position="199"/>
    </location>
</feature>